<feature type="transmembrane region" description="Helical" evidence="6">
    <location>
        <begin position="226"/>
        <end position="248"/>
    </location>
</feature>
<sequence length="315" mass="34192">MDNQQPVTKSLGKGIFFACLASTLWGISGTMLQYVSQNQAIPAPWFIGARTLGAGVILLVVSLIMYRGQTFEIFKHPKDLLRLVAYAAFGLAANLYTFYISIEQGNASSATILQYLSPLFIVLWATIAHHERPVRGDLIAFALALIGVVLAITRGNLSSLAVPVSAIIWGILSGVTAAMYVTIPKPLVAKYPPFVVLGWGTFIASIGFNIWRPVWINHPPLTPQLWIGLGTVILVGTVGAFSLLLISLTYAPESVVSILDALQPVVTFVLSIIVFHSKVTVVEVIGVITVLVAIYVLQRSRLKVAQDVDEMHQLK</sequence>
<evidence type="ECO:0000256" key="5">
    <source>
        <dbReference type="ARBA" id="ARBA00023136"/>
    </source>
</evidence>
<feature type="transmembrane region" description="Helical" evidence="6">
    <location>
        <begin position="80"/>
        <end position="102"/>
    </location>
</feature>
<feature type="transmembrane region" description="Helical" evidence="6">
    <location>
        <begin position="281"/>
        <end position="297"/>
    </location>
</feature>
<feature type="domain" description="EamA" evidence="7">
    <location>
        <begin position="13"/>
        <end position="152"/>
    </location>
</feature>
<dbReference type="InterPro" id="IPR000620">
    <property type="entry name" value="EamA_dom"/>
</dbReference>
<accession>A0A0R2MPL7</accession>
<feature type="transmembrane region" description="Helical" evidence="6">
    <location>
        <begin position="138"/>
        <end position="154"/>
    </location>
</feature>
<keyword evidence="9" id="KW-1185">Reference proteome</keyword>
<dbReference type="Gene3D" id="1.10.3730.20">
    <property type="match status" value="1"/>
</dbReference>
<keyword evidence="4 6" id="KW-1133">Transmembrane helix</keyword>
<feature type="transmembrane region" description="Helical" evidence="6">
    <location>
        <begin position="160"/>
        <end position="182"/>
    </location>
</feature>
<feature type="transmembrane region" description="Helical" evidence="6">
    <location>
        <begin position="255"/>
        <end position="275"/>
    </location>
</feature>
<evidence type="ECO:0000256" key="4">
    <source>
        <dbReference type="ARBA" id="ARBA00022989"/>
    </source>
</evidence>
<evidence type="ECO:0000256" key="2">
    <source>
        <dbReference type="ARBA" id="ARBA00007362"/>
    </source>
</evidence>
<dbReference type="EMBL" id="JQCE01000064">
    <property type="protein sequence ID" value="KRO15526.1"/>
    <property type="molecule type" value="Genomic_DNA"/>
</dbReference>
<evidence type="ECO:0000259" key="7">
    <source>
        <dbReference type="Pfam" id="PF00892"/>
    </source>
</evidence>
<dbReference type="PANTHER" id="PTHR32322">
    <property type="entry name" value="INNER MEMBRANE TRANSPORTER"/>
    <property type="match status" value="1"/>
</dbReference>
<comment type="subcellular location">
    <subcellularLocation>
        <location evidence="1">Endomembrane system</location>
        <topology evidence="1">Multi-pass membrane protein</topology>
    </subcellularLocation>
</comment>
<dbReference type="SUPFAM" id="SSF103481">
    <property type="entry name" value="Multidrug resistance efflux transporter EmrE"/>
    <property type="match status" value="2"/>
</dbReference>
<organism evidence="8 9">
    <name type="scientific">Lacticaseibacillus saniviri JCM 17471 = DSM 24301</name>
    <dbReference type="NCBI Taxonomy" id="1293598"/>
    <lineage>
        <taxon>Bacteria</taxon>
        <taxon>Bacillati</taxon>
        <taxon>Bacillota</taxon>
        <taxon>Bacilli</taxon>
        <taxon>Lactobacillales</taxon>
        <taxon>Lactobacillaceae</taxon>
        <taxon>Lacticaseibacillus</taxon>
    </lineage>
</organism>
<dbReference type="InterPro" id="IPR037185">
    <property type="entry name" value="EmrE-like"/>
</dbReference>
<feature type="transmembrane region" description="Helical" evidence="6">
    <location>
        <begin position="194"/>
        <end position="214"/>
    </location>
</feature>
<reference evidence="8 9" key="1">
    <citation type="journal article" date="2015" name="Genome Announc.">
        <title>Expanding the biotechnology potential of lactobacilli through comparative genomics of 213 strains and associated genera.</title>
        <authorList>
            <person name="Sun Z."/>
            <person name="Harris H.M."/>
            <person name="McCann A."/>
            <person name="Guo C."/>
            <person name="Argimon S."/>
            <person name="Zhang W."/>
            <person name="Yang X."/>
            <person name="Jeffery I.B."/>
            <person name="Cooney J.C."/>
            <person name="Kagawa T.F."/>
            <person name="Liu W."/>
            <person name="Song Y."/>
            <person name="Salvetti E."/>
            <person name="Wrobel A."/>
            <person name="Rasinkangas P."/>
            <person name="Parkhill J."/>
            <person name="Rea M.C."/>
            <person name="O'Sullivan O."/>
            <person name="Ritari J."/>
            <person name="Douillard F.P."/>
            <person name="Paul Ross R."/>
            <person name="Yang R."/>
            <person name="Briner A.E."/>
            <person name="Felis G.E."/>
            <person name="de Vos W.M."/>
            <person name="Barrangou R."/>
            <person name="Klaenhammer T.R."/>
            <person name="Caufield P.W."/>
            <person name="Cui Y."/>
            <person name="Zhang H."/>
            <person name="O'Toole P.W."/>
        </authorList>
    </citation>
    <scope>NUCLEOTIDE SEQUENCE [LARGE SCALE GENOMIC DNA]</scope>
    <source>
        <strain evidence="8 9">DSM 24301</strain>
    </source>
</reference>
<feature type="transmembrane region" description="Helical" evidence="6">
    <location>
        <begin position="108"/>
        <end position="126"/>
    </location>
</feature>
<comment type="caution">
    <text evidence="8">The sequence shown here is derived from an EMBL/GenBank/DDBJ whole genome shotgun (WGS) entry which is preliminary data.</text>
</comment>
<dbReference type="PANTHER" id="PTHR32322:SF2">
    <property type="entry name" value="EAMA DOMAIN-CONTAINING PROTEIN"/>
    <property type="match status" value="1"/>
</dbReference>
<dbReference type="GO" id="GO:0016020">
    <property type="term" value="C:membrane"/>
    <property type="evidence" value="ECO:0007669"/>
    <property type="project" value="UniProtKB-SubCell"/>
</dbReference>
<dbReference type="PATRIC" id="fig|1293598.4.peg.2398"/>
<comment type="similarity">
    <text evidence="2">Belongs to the EamA transporter family.</text>
</comment>
<feature type="transmembrane region" description="Helical" evidence="6">
    <location>
        <begin position="15"/>
        <end position="35"/>
    </location>
</feature>
<evidence type="ECO:0000256" key="6">
    <source>
        <dbReference type="SAM" id="Phobius"/>
    </source>
</evidence>
<gene>
    <name evidence="8" type="ORF">IV56_GL002295</name>
</gene>
<dbReference type="AlphaFoldDB" id="A0A0R2MPL7"/>
<keyword evidence="3 6" id="KW-0812">Transmembrane</keyword>
<evidence type="ECO:0000313" key="9">
    <source>
        <dbReference type="Proteomes" id="UP000050969"/>
    </source>
</evidence>
<dbReference type="InterPro" id="IPR050638">
    <property type="entry name" value="AA-Vitamin_Transporters"/>
</dbReference>
<evidence type="ECO:0000313" key="8">
    <source>
        <dbReference type="EMBL" id="KRO15526.1"/>
    </source>
</evidence>
<feature type="domain" description="EamA" evidence="7">
    <location>
        <begin position="165"/>
        <end position="297"/>
    </location>
</feature>
<protein>
    <submittedName>
        <fullName evidence="8">DMT family permease</fullName>
    </submittedName>
</protein>
<dbReference type="Proteomes" id="UP000050969">
    <property type="component" value="Unassembled WGS sequence"/>
</dbReference>
<dbReference type="STRING" id="1293598.IV56_GL002295"/>
<dbReference type="Pfam" id="PF00892">
    <property type="entry name" value="EamA"/>
    <property type="match status" value="2"/>
</dbReference>
<feature type="transmembrane region" description="Helical" evidence="6">
    <location>
        <begin position="47"/>
        <end position="68"/>
    </location>
</feature>
<name>A0A0R2MPL7_9LACO</name>
<dbReference type="RefSeq" id="WP_056993282.1">
    <property type="nucleotide sequence ID" value="NZ_JQCE01000064.1"/>
</dbReference>
<keyword evidence="5 6" id="KW-0472">Membrane</keyword>
<proteinExistence type="inferred from homology"/>
<evidence type="ECO:0000256" key="3">
    <source>
        <dbReference type="ARBA" id="ARBA00022692"/>
    </source>
</evidence>
<evidence type="ECO:0000256" key="1">
    <source>
        <dbReference type="ARBA" id="ARBA00004127"/>
    </source>
</evidence>